<organism evidence="1 2">
    <name type="scientific">Smittium culicis</name>
    <dbReference type="NCBI Taxonomy" id="133412"/>
    <lineage>
        <taxon>Eukaryota</taxon>
        <taxon>Fungi</taxon>
        <taxon>Fungi incertae sedis</taxon>
        <taxon>Zoopagomycota</taxon>
        <taxon>Kickxellomycotina</taxon>
        <taxon>Harpellomycetes</taxon>
        <taxon>Harpellales</taxon>
        <taxon>Legeriomycetaceae</taxon>
        <taxon>Smittium</taxon>
    </lineage>
</organism>
<protein>
    <submittedName>
        <fullName evidence="1">Uncharacterized protein</fullName>
    </submittedName>
</protein>
<evidence type="ECO:0000313" key="2">
    <source>
        <dbReference type="Proteomes" id="UP000187283"/>
    </source>
</evidence>
<reference evidence="1 2" key="1">
    <citation type="submission" date="2017-01" db="EMBL/GenBank/DDBJ databases">
        <authorList>
            <person name="Mah S.A."/>
            <person name="Swanson W.J."/>
            <person name="Moy G.W."/>
            <person name="Vacquier V.D."/>
        </authorList>
    </citation>
    <scope>NUCLEOTIDE SEQUENCE [LARGE SCALE GENOMIC DNA]</scope>
    <source>
        <strain evidence="1 2">GSMNP</strain>
    </source>
</reference>
<name>A0A1R1Y5R2_9FUNG</name>
<dbReference type="EMBL" id="LSSN01000813">
    <property type="protein sequence ID" value="OMJ22223.1"/>
    <property type="molecule type" value="Genomic_DNA"/>
</dbReference>
<dbReference type="Proteomes" id="UP000187283">
    <property type="component" value="Unassembled WGS sequence"/>
</dbReference>
<comment type="caution">
    <text evidence="1">The sequence shown here is derived from an EMBL/GenBank/DDBJ whole genome shotgun (WGS) entry which is preliminary data.</text>
</comment>
<sequence>MDDKLFSESEQFAFDLTKIGLYIEEISRELRNIVDPTELETKLFVEEISVSSQDLARLAFHYALMWINSKRDSLFQSSRMTKISPLQNLEQISQSTNTRSIPMQFKKR</sequence>
<accession>A0A1R1Y5R2</accession>
<evidence type="ECO:0000313" key="1">
    <source>
        <dbReference type="EMBL" id="OMJ22223.1"/>
    </source>
</evidence>
<gene>
    <name evidence="1" type="ORF">AYI70_g3017</name>
</gene>
<dbReference type="AlphaFoldDB" id="A0A1R1Y5R2"/>
<proteinExistence type="predicted"/>
<keyword evidence="2" id="KW-1185">Reference proteome</keyword>